<feature type="transmembrane region" description="Helical" evidence="1">
    <location>
        <begin position="83"/>
        <end position="106"/>
    </location>
</feature>
<reference evidence="2" key="1">
    <citation type="submission" date="2011-01" db="EMBL/GenBank/DDBJ databases">
        <authorList>
            <person name="Muzny D."/>
            <person name="Qin X."/>
            <person name="Buhay C."/>
            <person name="Dugan-Rocha S."/>
            <person name="Ding Y."/>
            <person name="Chen G."/>
            <person name="Hawes A."/>
            <person name="Holder M."/>
            <person name="Jhangiani S."/>
            <person name="Johnson A."/>
            <person name="Khan Z."/>
            <person name="Li Z."/>
            <person name="Liu W."/>
            <person name="Liu X."/>
            <person name="Perez L."/>
            <person name="Shen H."/>
            <person name="Wang Q."/>
            <person name="Watt J."/>
            <person name="Xi L."/>
            <person name="Xin Y."/>
            <person name="Zhou J."/>
            <person name="Deng J."/>
            <person name="Jiang H."/>
            <person name="Liu Y."/>
            <person name="Qu J."/>
            <person name="Song X.-Z."/>
            <person name="Zhang L."/>
            <person name="Villasana D."/>
            <person name="Johnson A."/>
            <person name="Liu J."/>
            <person name="Liyanage D."/>
            <person name="Lorensuhewa L."/>
            <person name="Robinson T."/>
            <person name="Song A."/>
            <person name="Song B.-B."/>
            <person name="Dinh H."/>
            <person name="Thornton R."/>
            <person name="Coyle M."/>
            <person name="Francisco L."/>
            <person name="Jackson L."/>
            <person name="Javaid M."/>
            <person name="Korchina V."/>
            <person name="Kovar C."/>
            <person name="Mata R."/>
            <person name="Mathew T."/>
            <person name="Ngo R."/>
            <person name="Nguyen L."/>
            <person name="Nguyen N."/>
            <person name="Okwuonu G."/>
            <person name="Ongeri F."/>
            <person name="Pham C."/>
            <person name="Simmons D."/>
            <person name="Wilczek-Boney K."/>
            <person name="Hale W."/>
            <person name="Jakkamsetti A."/>
            <person name="Pham P."/>
            <person name="Ruth R."/>
            <person name="San Lucas F."/>
            <person name="Warren J."/>
            <person name="Zhang J."/>
            <person name="Zhao Z."/>
            <person name="Zhou C."/>
            <person name="Zhu D."/>
            <person name="Lee S."/>
            <person name="Bess C."/>
            <person name="Blankenburg K."/>
            <person name="Forbes L."/>
            <person name="Fu Q."/>
            <person name="Gubbala S."/>
            <person name="Hirani K."/>
            <person name="Jayaseelan J.C."/>
            <person name="Lara F."/>
            <person name="Munidasa M."/>
            <person name="Palculict T."/>
            <person name="Patil S."/>
            <person name="Pu L.-L."/>
            <person name="Saada N."/>
            <person name="Tang L."/>
            <person name="Weissenberger G."/>
            <person name="Zhu Y."/>
            <person name="Hemphill L."/>
            <person name="Shang Y."/>
            <person name="Youmans B."/>
            <person name="Ayvaz T."/>
            <person name="Ross M."/>
            <person name="Santibanez J."/>
            <person name="Aqrawi P."/>
            <person name="Gross S."/>
            <person name="Joshi V."/>
            <person name="Fowler G."/>
            <person name="Nazareth L."/>
            <person name="Reid J."/>
            <person name="Worley K."/>
            <person name="Petrosino J."/>
            <person name="Highlander S."/>
            <person name="Gibbs R."/>
        </authorList>
    </citation>
    <scope>NUCLEOTIDE SEQUENCE [LARGE SCALE GENOMIC DNA]</scope>
    <source>
        <strain evidence="2">ATCC 33269</strain>
    </source>
</reference>
<dbReference type="STRING" id="28134.SAMN05444288_2195"/>
<comment type="caution">
    <text evidence="2">The sequence shown here is derived from an EMBL/GenBank/DDBJ whole genome shotgun (WGS) entry which is preliminary data.</text>
</comment>
<dbReference type="EMBL" id="AEPE02000006">
    <property type="protein sequence ID" value="EFZ36141.1"/>
    <property type="molecule type" value="Genomic_DNA"/>
</dbReference>
<dbReference type="RefSeq" id="WP_004370432.1">
    <property type="nucleotide sequence ID" value="NZ_GL833119.1"/>
</dbReference>
<feature type="transmembrane region" description="Helical" evidence="1">
    <location>
        <begin position="59"/>
        <end position="77"/>
    </location>
</feature>
<evidence type="ECO:0000313" key="2">
    <source>
        <dbReference type="EMBL" id="EFZ36141.1"/>
    </source>
</evidence>
<name>E7RSE0_9BACT</name>
<organism evidence="2 3">
    <name type="scientific">Hoylesella oralis ATCC 33269</name>
    <dbReference type="NCBI Taxonomy" id="873533"/>
    <lineage>
        <taxon>Bacteria</taxon>
        <taxon>Pseudomonadati</taxon>
        <taxon>Bacteroidota</taxon>
        <taxon>Bacteroidia</taxon>
        <taxon>Bacteroidales</taxon>
        <taxon>Prevotellaceae</taxon>
        <taxon>Hoylesella</taxon>
    </lineage>
</organism>
<evidence type="ECO:0000256" key="1">
    <source>
        <dbReference type="SAM" id="Phobius"/>
    </source>
</evidence>
<dbReference type="AlphaFoldDB" id="E7RSE0"/>
<protein>
    <submittedName>
        <fullName evidence="2">Uncharacterized protein</fullName>
    </submittedName>
</protein>
<keyword evidence="1" id="KW-0472">Membrane</keyword>
<sequence length="134" mass="15619">MSEILNDYQHLVENTIKQHQDNTDFPAMERYHITQTMLKDYLFDKQAILDSAGSSRTQYTIAGILIVLPVLVMSVFSEKQLPWGEWSVIIAVLIGLLLFAVYKVLLKLFIKYKLKKLHNDNVEAYIEAILNYRR</sequence>
<keyword evidence="1" id="KW-0812">Transmembrane</keyword>
<dbReference type="Proteomes" id="UP000005580">
    <property type="component" value="Unassembled WGS sequence"/>
</dbReference>
<evidence type="ECO:0000313" key="3">
    <source>
        <dbReference type="Proteomes" id="UP000005580"/>
    </source>
</evidence>
<gene>
    <name evidence="2" type="ORF">HMPREF0663_12208</name>
</gene>
<keyword evidence="1" id="KW-1133">Transmembrane helix</keyword>
<proteinExistence type="predicted"/>
<keyword evidence="3" id="KW-1185">Reference proteome</keyword>
<accession>E7RSE0</accession>
<dbReference type="HOGENOM" id="CLU_156562_0_0_10"/>